<evidence type="ECO:0000313" key="3">
    <source>
        <dbReference type="Proteomes" id="UP000623795"/>
    </source>
</evidence>
<protein>
    <submittedName>
        <fullName evidence="2">Uncharacterized protein</fullName>
    </submittedName>
</protein>
<name>A0ABX1Q2A3_9RHOO</name>
<proteinExistence type="predicted"/>
<feature type="non-terminal residue" evidence="2">
    <location>
        <position position="1"/>
    </location>
</feature>
<evidence type="ECO:0000256" key="1">
    <source>
        <dbReference type="SAM" id="MobiDB-lite"/>
    </source>
</evidence>
<evidence type="ECO:0000313" key="2">
    <source>
        <dbReference type="EMBL" id="NMG44649.1"/>
    </source>
</evidence>
<dbReference type="EMBL" id="WTVN01000019">
    <property type="protein sequence ID" value="NMG44649.1"/>
    <property type="molecule type" value="Genomic_DNA"/>
</dbReference>
<feature type="region of interest" description="Disordered" evidence="1">
    <location>
        <begin position="1"/>
        <end position="21"/>
    </location>
</feature>
<accession>A0ABX1Q2A3</accession>
<gene>
    <name evidence="2" type="ORF">GPA22_13050</name>
</gene>
<keyword evidence="3" id="KW-1185">Reference proteome</keyword>
<dbReference type="Proteomes" id="UP000623795">
    <property type="component" value="Unassembled WGS sequence"/>
</dbReference>
<feature type="compositionally biased region" description="Basic and acidic residues" evidence="1">
    <location>
        <begin position="12"/>
        <end position="21"/>
    </location>
</feature>
<dbReference type="RefSeq" id="WP_169256508.1">
    <property type="nucleotide sequence ID" value="NZ_WTVN01000019.1"/>
</dbReference>
<comment type="caution">
    <text evidence="2">The sequence shown here is derived from an EMBL/GenBank/DDBJ whole genome shotgun (WGS) entry which is preliminary data.</text>
</comment>
<organism evidence="2 3">
    <name type="scientific">Aromatoleum toluvorans</name>
    <dbReference type="NCBI Taxonomy" id="92002"/>
    <lineage>
        <taxon>Bacteria</taxon>
        <taxon>Pseudomonadati</taxon>
        <taxon>Pseudomonadota</taxon>
        <taxon>Betaproteobacteria</taxon>
        <taxon>Rhodocyclales</taxon>
        <taxon>Rhodocyclaceae</taxon>
        <taxon>Aromatoleum</taxon>
    </lineage>
</organism>
<sequence>GRNAPPPPAAIARRDTQDKEAERLAAQWLRRVPDEPAGLLRRKLELEHRRRESGEVERPW</sequence>
<reference evidence="2 3" key="1">
    <citation type="submission" date="2019-12" db="EMBL/GenBank/DDBJ databases">
        <title>Comparative genomics gives insights into the taxonomy of the Azoarcus-Aromatoleum group and reveals separate origins of nif in the plant-associated Azoarcus and non-plant-associated Aromatoleum sub-groups.</title>
        <authorList>
            <person name="Lafos M."/>
            <person name="Maluk M."/>
            <person name="Batista M."/>
            <person name="Junghare M."/>
            <person name="Carmona M."/>
            <person name="Faoro H."/>
            <person name="Cruz L.M."/>
            <person name="Battistoni F."/>
            <person name="De Souza E."/>
            <person name="Pedrosa F."/>
            <person name="Chen W.-M."/>
            <person name="Poole P.S."/>
            <person name="Dixon R.A."/>
            <person name="James E.K."/>
        </authorList>
    </citation>
    <scope>NUCLEOTIDE SEQUENCE [LARGE SCALE GENOMIC DNA]</scope>
    <source>
        <strain evidence="2 3">Td21</strain>
    </source>
</reference>